<evidence type="ECO:0000256" key="4">
    <source>
        <dbReference type="PIRNR" id="PIRNR006078"/>
    </source>
</evidence>
<evidence type="ECO:0000313" key="6">
    <source>
        <dbReference type="Proteomes" id="UP001183619"/>
    </source>
</evidence>
<comment type="similarity">
    <text evidence="1 4">Belongs to the glycerate kinase type-1 family.</text>
</comment>
<evidence type="ECO:0000313" key="5">
    <source>
        <dbReference type="EMBL" id="MDR7355293.1"/>
    </source>
</evidence>
<dbReference type="RefSeq" id="WP_277105545.1">
    <property type="nucleotide sequence ID" value="NZ_BAAAJS010000078.1"/>
</dbReference>
<dbReference type="Proteomes" id="UP001183619">
    <property type="component" value="Unassembled WGS sequence"/>
</dbReference>
<dbReference type="PANTHER" id="PTHR21599:SF0">
    <property type="entry name" value="GLYCERATE KINASE"/>
    <property type="match status" value="1"/>
</dbReference>
<evidence type="ECO:0000256" key="1">
    <source>
        <dbReference type="ARBA" id="ARBA00006284"/>
    </source>
</evidence>
<dbReference type="SUPFAM" id="SSF110738">
    <property type="entry name" value="Glycerate kinase I"/>
    <property type="match status" value="1"/>
</dbReference>
<protein>
    <submittedName>
        <fullName evidence="5">Glycerate kinase</fullName>
        <ecNumber evidence="5">2.7.1.31</ecNumber>
    </submittedName>
</protein>
<dbReference type="Gene3D" id="3.40.50.10350">
    <property type="entry name" value="Glycerate kinase, domain 1"/>
    <property type="match status" value="1"/>
</dbReference>
<sequence length="409" mass="42265">MTMYLPERILIAPSGFKESLTAVEVAEAISCGIRRVLPTVRIDSFPVADGGEGSIDILATRPGTKVHKINVQGPVGAEVSAQWLEFVDHGIAVVEMAQSAGLSLVPRDMRDPGATCTYGVGQVIADVLNNGIRSIVVGCGDSGTSDGGAGALRALGLRILNSEGNEIARGGSALVAAAELDVTNIHPALAESEIVLACNMHNVLTGPQGVARVFGPQKGASPEQVEVLDCALETWASLLEHTFNPSSDLRGAGSGASGGLGAGLMAVGATAKNRFEVLLEDLPAGTNAGLSDLIRQADLIITAEGAIDFQTPKGKVPAEIARRAQLIGVPVLGLAGTLGKGAPKVHEVGVAAIESIMTSPMALEDAVENGKDLLIDAAERSMRMLQLGSVLAARSEDRQFDRYKSRSVA</sequence>
<name>A0ABU2B9K9_9CORY</name>
<dbReference type="Pfam" id="PF02595">
    <property type="entry name" value="Gly_kinase"/>
    <property type="match status" value="1"/>
</dbReference>
<proteinExistence type="inferred from homology"/>
<dbReference type="Gene3D" id="3.90.1510.10">
    <property type="entry name" value="Glycerate kinase, domain 2"/>
    <property type="match status" value="1"/>
</dbReference>
<dbReference type="NCBIfam" id="TIGR00045">
    <property type="entry name" value="glycerate kinase"/>
    <property type="match status" value="1"/>
</dbReference>
<comment type="caution">
    <text evidence="5">The sequence shown here is derived from an EMBL/GenBank/DDBJ whole genome shotgun (WGS) entry which is preliminary data.</text>
</comment>
<dbReference type="InterPro" id="IPR018193">
    <property type="entry name" value="Glyc_kinase_flavodox-like_fold"/>
</dbReference>
<reference evidence="5 6" key="1">
    <citation type="submission" date="2023-07" db="EMBL/GenBank/DDBJ databases">
        <title>Sequencing the genomes of 1000 actinobacteria strains.</title>
        <authorList>
            <person name="Klenk H.-P."/>
        </authorList>
    </citation>
    <scope>NUCLEOTIDE SEQUENCE [LARGE SCALE GENOMIC DNA]</scope>
    <source>
        <strain evidence="5 6">DSM 44508</strain>
    </source>
</reference>
<organism evidence="5 6">
    <name type="scientific">Corynebacterium felinum</name>
    <dbReference type="NCBI Taxonomy" id="131318"/>
    <lineage>
        <taxon>Bacteria</taxon>
        <taxon>Bacillati</taxon>
        <taxon>Actinomycetota</taxon>
        <taxon>Actinomycetes</taxon>
        <taxon>Mycobacteriales</taxon>
        <taxon>Corynebacteriaceae</taxon>
        <taxon>Corynebacterium</taxon>
    </lineage>
</organism>
<dbReference type="GO" id="GO:0008887">
    <property type="term" value="F:glycerate kinase activity"/>
    <property type="evidence" value="ECO:0007669"/>
    <property type="project" value="UniProtKB-EC"/>
</dbReference>
<keyword evidence="2 4" id="KW-0808">Transferase</keyword>
<gene>
    <name evidence="5" type="ORF">J2S37_001831</name>
</gene>
<dbReference type="PIRSF" id="PIRSF006078">
    <property type="entry name" value="GlxK"/>
    <property type="match status" value="1"/>
</dbReference>
<dbReference type="EMBL" id="JAVDYF010000001">
    <property type="protein sequence ID" value="MDR7355293.1"/>
    <property type="molecule type" value="Genomic_DNA"/>
</dbReference>
<dbReference type="InterPro" id="IPR018197">
    <property type="entry name" value="Glycerate_kinase_RE-like"/>
</dbReference>
<evidence type="ECO:0000256" key="2">
    <source>
        <dbReference type="ARBA" id="ARBA00022679"/>
    </source>
</evidence>
<dbReference type="EC" id="2.7.1.31" evidence="5"/>
<evidence type="ECO:0000256" key="3">
    <source>
        <dbReference type="ARBA" id="ARBA00022777"/>
    </source>
</evidence>
<accession>A0ABU2B9K9</accession>
<keyword evidence="6" id="KW-1185">Reference proteome</keyword>
<dbReference type="PANTHER" id="PTHR21599">
    <property type="entry name" value="GLYCERATE KINASE"/>
    <property type="match status" value="1"/>
</dbReference>
<dbReference type="InterPro" id="IPR004381">
    <property type="entry name" value="Glycerate_kinase"/>
</dbReference>
<dbReference type="InterPro" id="IPR036129">
    <property type="entry name" value="Glycerate_kinase_sf"/>
</dbReference>
<keyword evidence="3 4" id="KW-0418">Kinase</keyword>